<evidence type="ECO:0000256" key="1">
    <source>
        <dbReference type="ARBA" id="ARBA00023002"/>
    </source>
</evidence>
<protein>
    <submittedName>
        <fullName evidence="3">FAD dependent oxidoreductase</fullName>
    </submittedName>
</protein>
<dbReference type="Gene3D" id="3.50.50.60">
    <property type="entry name" value="FAD/NAD(P)-binding domain"/>
    <property type="match status" value="1"/>
</dbReference>
<dbReference type="EMBL" id="CP000850">
    <property type="protein sequence ID" value="ABV96504.1"/>
    <property type="molecule type" value="Genomic_DNA"/>
</dbReference>
<dbReference type="AlphaFoldDB" id="A8M134"/>
<dbReference type="KEGG" id="saq:Sare_0576"/>
<feature type="domain" description="FAD dependent oxidoreductase" evidence="2">
    <location>
        <begin position="3"/>
        <end position="344"/>
    </location>
</feature>
<keyword evidence="1" id="KW-0560">Oxidoreductase</keyword>
<dbReference type="OrthoDB" id="4775411at2"/>
<name>A8M134_SALAI</name>
<gene>
    <name evidence="3" type="ordered locus">Sare_0576</name>
</gene>
<dbReference type="STRING" id="391037.Sare_0576"/>
<dbReference type="Pfam" id="PF01266">
    <property type="entry name" value="DAO"/>
    <property type="match status" value="1"/>
</dbReference>
<accession>A8M134</accession>
<reference evidence="3" key="1">
    <citation type="submission" date="2007-10" db="EMBL/GenBank/DDBJ databases">
        <title>Complete sequence of Salinispora arenicola CNS-205.</title>
        <authorList>
            <consortium name="US DOE Joint Genome Institute"/>
            <person name="Copeland A."/>
            <person name="Lucas S."/>
            <person name="Lapidus A."/>
            <person name="Barry K."/>
            <person name="Glavina del Rio T."/>
            <person name="Dalin E."/>
            <person name="Tice H."/>
            <person name="Pitluck S."/>
            <person name="Foster B."/>
            <person name="Schmutz J."/>
            <person name="Larimer F."/>
            <person name="Land M."/>
            <person name="Hauser L."/>
            <person name="Kyrpides N."/>
            <person name="Ivanova N."/>
            <person name="Jensen P.R."/>
            <person name="Moore B.S."/>
            <person name="Penn K."/>
            <person name="Jenkins C."/>
            <person name="Udwary D."/>
            <person name="Xiang L."/>
            <person name="Gontang E."/>
            <person name="Richardson P."/>
        </authorList>
    </citation>
    <scope>NUCLEOTIDE SEQUENCE [LARGE SCALE GENOMIC DNA]</scope>
    <source>
        <strain evidence="3">CNS-205</strain>
    </source>
</reference>
<proteinExistence type="predicted"/>
<dbReference type="InterPro" id="IPR006076">
    <property type="entry name" value="FAD-dep_OxRdtase"/>
</dbReference>
<dbReference type="Gene3D" id="3.30.9.10">
    <property type="entry name" value="D-Amino Acid Oxidase, subunit A, domain 2"/>
    <property type="match status" value="1"/>
</dbReference>
<dbReference type="SUPFAM" id="SSF51905">
    <property type="entry name" value="FAD/NAD(P)-binding domain"/>
    <property type="match status" value="1"/>
</dbReference>
<dbReference type="eggNOG" id="COG0665">
    <property type="taxonomic scope" value="Bacteria"/>
</dbReference>
<dbReference type="GO" id="GO:0016491">
    <property type="term" value="F:oxidoreductase activity"/>
    <property type="evidence" value="ECO:0007669"/>
    <property type="project" value="UniProtKB-KW"/>
</dbReference>
<evidence type="ECO:0000259" key="2">
    <source>
        <dbReference type="Pfam" id="PF01266"/>
    </source>
</evidence>
<organism evidence="3">
    <name type="scientific">Salinispora arenicola (strain CNS-205)</name>
    <dbReference type="NCBI Taxonomy" id="391037"/>
    <lineage>
        <taxon>Bacteria</taxon>
        <taxon>Bacillati</taxon>
        <taxon>Actinomycetota</taxon>
        <taxon>Actinomycetes</taxon>
        <taxon>Micromonosporales</taxon>
        <taxon>Micromonosporaceae</taxon>
        <taxon>Salinispora</taxon>
    </lineage>
</organism>
<evidence type="ECO:0000313" key="3">
    <source>
        <dbReference type="EMBL" id="ABV96504.1"/>
    </source>
</evidence>
<dbReference type="PATRIC" id="fig|391037.6.peg.589"/>
<dbReference type="InterPro" id="IPR036188">
    <property type="entry name" value="FAD/NAD-bd_sf"/>
</dbReference>
<dbReference type="PANTHER" id="PTHR13847">
    <property type="entry name" value="SARCOSINE DEHYDROGENASE-RELATED"/>
    <property type="match status" value="1"/>
</dbReference>
<dbReference type="GO" id="GO:0005737">
    <property type="term" value="C:cytoplasm"/>
    <property type="evidence" value="ECO:0007669"/>
    <property type="project" value="TreeGrafter"/>
</dbReference>
<dbReference type="PANTHER" id="PTHR13847:SF289">
    <property type="entry name" value="GLYCINE OXIDASE"/>
    <property type="match status" value="1"/>
</dbReference>
<sequence>MNVVVVGAGAIGTCAAYRLACRGMAVTLVDAQDPQRSLSAHSFAWVNAVDDGSAPYFALSREALAAHRRLAGEVRGPCWFWPTGNLVWADSPATSRNLIAAAESYRSKGYRAESCTASQARTLEPDLNLGGQADPIVFYPEDAHLHPDLFLTEVQGAARRQGVRLLLGDAAVGIENHTVRLASGVRLHGDVVVCCAGRGTGDLLAEARHAVPLVEPDDPEITTRGLLVRTSPVPSGVTVRRVLHAPGLSIRPHHGRRLVLHSHDVDHTLPADVPTAAVGVLARLADVVPAAEGVTVESAFVGVRPMPLDGRSVVGWLPGSDRLYVVVTHSGLTLAPVLAEIVAREVSGERHELAEAFRPERFAAA</sequence>
<dbReference type="HOGENOM" id="CLU_007884_4_0_11"/>